<comment type="caution">
    <text evidence="3">The sequence shown here is derived from an EMBL/GenBank/DDBJ whole genome shotgun (WGS) entry which is preliminary data.</text>
</comment>
<keyword evidence="1" id="KW-0472">Membrane</keyword>
<dbReference type="Pfam" id="PF01757">
    <property type="entry name" value="Acyl_transf_3"/>
    <property type="match status" value="1"/>
</dbReference>
<keyword evidence="4" id="KW-1185">Reference proteome</keyword>
<gene>
    <name evidence="3" type="ORF">LAWI1_G007292</name>
</gene>
<feature type="transmembrane region" description="Helical" evidence="1">
    <location>
        <begin position="436"/>
        <end position="455"/>
    </location>
</feature>
<feature type="transmembrane region" description="Helical" evidence="1">
    <location>
        <begin position="195"/>
        <end position="214"/>
    </location>
</feature>
<dbReference type="InterPro" id="IPR002656">
    <property type="entry name" value="Acyl_transf_3_dom"/>
</dbReference>
<proteinExistence type="predicted"/>
<feature type="transmembrane region" description="Helical" evidence="1">
    <location>
        <begin position="406"/>
        <end position="424"/>
    </location>
</feature>
<name>A0A559LZE7_9HELO</name>
<organism evidence="3 4">
    <name type="scientific">Lachnellula willkommii</name>
    <dbReference type="NCBI Taxonomy" id="215461"/>
    <lineage>
        <taxon>Eukaryota</taxon>
        <taxon>Fungi</taxon>
        <taxon>Dikarya</taxon>
        <taxon>Ascomycota</taxon>
        <taxon>Pezizomycotina</taxon>
        <taxon>Leotiomycetes</taxon>
        <taxon>Helotiales</taxon>
        <taxon>Lachnaceae</taxon>
        <taxon>Lachnellula</taxon>
    </lineage>
</organism>
<dbReference type="InterPro" id="IPR050879">
    <property type="entry name" value="Acyltransferase_3"/>
</dbReference>
<keyword evidence="1" id="KW-0812">Transmembrane</keyword>
<reference evidence="3 4" key="1">
    <citation type="submission" date="2018-05" db="EMBL/GenBank/DDBJ databases">
        <title>Genome sequencing and assembly of the regulated plant pathogen Lachnellula willkommii and related sister species for the development of diagnostic species identification markers.</title>
        <authorList>
            <person name="Giroux E."/>
            <person name="Bilodeau G."/>
        </authorList>
    </citation>
    <scope>NUCLEOTIDE SEQUENCE [LARGE SCALE GENOMIC DNA]</scope>
    <source>
        <strain evidence="3 4">CBS 172.35</strain>
    </source>
</reference>
<evidence type="ECO:0000256" key="1">
    <source>
        <dbReference type="SAM" id="Phobius"/>
    </source>
</evidence>
<evidence type="ECO:0000313" key="3">
    <source>
        <dbReference type="EMBL" id="TVY86079.1"/>
    </source>
</evidence>
<protein>
    <recommendedName>
        <fullName evidence="2">Acyltransferase 3 domain-containing protein</fullName>
    </recommendedName>
</protein>
<feature type="transmembrane region" description="Helical" evidence="1">
    <location>
        <begin position="294"/>
        <end position="322"/>
    </location>
</feature>
<dbReference type="GO" id="GO:0016747">
    <property type="term" value="F:acyltransferase activity, transferring groups other than amino-acyl groups"/>
    <property type="evidence" value="ECO:0007669"/>
    <property type="project" value="InterPro"/>
</dbReference>
<dbReference type="EMBL" id="QGML01004293">
    <property type="protein sequence ID" value="TVY86079.1"/>
    <property type="molecule type" value="Genomic_DNA"/>
</dbReference>
<dbReference type="PANTHER" id="PTHR23028:SF134">
    <property type="entry name" value="PUTATIVE (AFU_ORTHOLOGUE AFUA_4G08520)-RELATED"/>
    <property type="match status" value="1"/>
</dbReference>
<feature type="transmembrane region" description="Helical" evidence="1">
    <location>
        <begin position="358"/>
        <end position="377"/>
    </location>
</feature>
<dbReference type="Proteomes" id="UP000315522">
    <property type="component" value="Unassembled WGS sequence"/>
</dbReference>
<sequence>MESLATAWRNRTTVSAAPNYHILPVSEDQQITGEACGDAASLSQCSEVDSSASTEVEFKAPPTSRPWHIFQLPTSFTSSGPPSDELARSSRRLHSTAWLDGLRGVASLLVVMHHSSWLWYPNLSKGWGSSPDNLWFVQLPFIRIFYAAGSAMVAIFFIVSGFSLSYKPLGLIRTGRSPELLDCLSSSVFRRQLRLVLPPAATTLVSMLVTYAGWYGTGVDSRQPARPDSLAGNVFLWMRSVVELADPFRPVVYPGGYDPTYDSSLWTLPVELHGSMVIFLTLLGISKLRASLRLAMLVSIVLFLLCYAYTHLFLFLGGVLLAELHYRREERTSKLRTPASQQPDSTDHERQWSKGMKLFWILNFLLAIFVCSMPLRIHGVKESPGYMTLASLIPPPYRSLYIEDQFWIFIAAFHLVFTLDNAKFLQPIFTSRFSQYLGKISFALYIIHGSFLYSLGWNLSARILDRTGRDPGLQYASGIFLTGLFMYPLLFWAADIVARHVDARSVRFARWLWLKAAIAT</sequence>
<dbReference type="PANTHER" id="PTHR23028">
    <property type="entry name" value="ACETYLTRANSFERASE"/>
    <property type="match status" value="1"/>
</dbReference>
<keyword evidence="1" id="KW-1133">Transmembrane helix</keyword>
<feature type="transmembrane region" description="Helical" evidence="1">
    <location>
        <begin position="475"/>
        <end position="498"/>
    </location>
</feature>
<feature type="transmembrane region" description="Helical" evidence="1">
    <location>
        <begin position="140"/>
        <end position="166"/>
    </location>
</feature>
<feature type="domain" description="Acyltransferase 3" evidence="2">
    <location>
        <begin position="97"/>
        <end position="487"/>
    </location>
</feature>
<evidence type="ECO:0000313" key="4">
    <source>
        <dbReference type="Proteomes" id="UP000315522"/>
    </source>
</evidence>
<evidence type="ECO:0000259" key="2">
    <source>
        <dbReference type="Pfam" id="PF01757"/>
    </source>
</evidence>
<dbReference type="AlphaFoldDB" id="A0A559LZE7"/>
<accession>A0A559LZE7</accession>